<accession>A0A9Q0QNI8</accession>
<comment type="caution">
    <text evidence="1">The sequence shown here is derived from an EMBL/GenBank/DDBJ whole genome shotgun (WGS) entry which is preliminary data.</text>
</comment>
<gene>
    <name evidence="1" type="ORF">NE237_017954</name>
</gene>
<keyword evidence="2" id="KW-1185">Reference proteome</keyword>
<evidence type="ECO:0000313" key="2">
    <source>
        <dbReference type="Proteomes" id="UP001141806"/>
    </source>
</evidence>
<name>A0A9Q0QNI8_9MAGN</name>
<reference evidence="1" key="1">
    <citation type="journal article" date="2023" name="Plant J.">
        <title>The genome of the king protea, Protea cynaroides.</title>
        <authorList>
            <person name="Chang J."/>
            <person name="Duong T.A."/>
            <person name="Schoeman C."/>
            <person name="Ma X."/>
            <person name="Roodt D."/>
            <person name="Barker N."/>
            <person name="Li Z."/>
            <person name="Van de Peer Y."/>
            <person name="Mizrachi E."/>
        </authorList>
    </citation>
    <scope>NUCLEOTIDE SEQUENCE</scope>
    <source>
        <tissue evidence="1">Young leaves</tissue>
    </source>
</reference>
<dbReference type="EMBL" id="JAMYWD010000007">
    <property type="protein sequence ID" value="KAJ4966105.1"/>
    <property type="molecule type" value="Genomic_DNA"/>
</dbReference>
<protein>
    <submittedName>
        <fullName evidence="1">Uncharacterized protein</fullName>
    </submittedName>
</protein>
<organism evidence="1 2">
    <name type="scientific">Protea cynaroides</name>
    <dbReference type="NCBI Taxonomy" id="273540"/>
    <lineage>
        <taxon>Eukaryota</taxon>
        <taxon>Viridiplantae</taxon>
        <taxon>Streptophyta</taxon>
        <taxon>Embryophyta</taxon>
        <taxon>Tracheophyta</taxon>
        <taxon>Spermatophyta</taxon>
        <taxon>Magnoliopsida</taxon>
        <taxon>Proteales</taxon>
        <taxon>Proteaceae</taxon>
        <taxon>Protea</taxon>
    </lineage>
</organism>
<dbReference type="AlphaFoldDB" id="A0A9Q0QNI8"/>
<evidence type="ECO:0000313" key="1">
    <source>
        <dbReference type="EMBL" id="KAJ4966105.1"/>
    </source>
</evidence>
<proteinExistence type="predicted"/>
<dbReference type="Proteomes" id="UP001141806">
    <property type="component" value="Unassembled WGS sequence"/>
</dbReference>
<sequence length="144" mass="15562">MVMPYICGEISYQIFAGCGVSVVEEAVENPQRDFIANVYITGAIHVPLYSQHAMVLWCGGSGSSLYVRGTTAGLESHILPGNSSGGFTKLHQPRSYQPQSCLLRDWSEFLKSTTEIVVTSLTELEAEAGGGQQLYNTPTFASHA</sequence>